<accession>A0A9P8TWC1</accession>
<dbReference type="OrthoDB" id="10643365at2759"/>
<dbReference type="AlphaFoldDB" id="A0A9P8TWC1"/>
<comment type="caution">
    <text evidence="2">The sequence shown here is derived from an EMBL/GenBank/DDBJ whole genome shotgun (WGS) entry which is preliminary data.</text>
</comment>
<evidence type="ECO:0000256" key="1">
    <source>
        <dbReference type="SAM" id="MobiDB-lite"/>
    </source>
</evidence>
<evidence type="ECO:0000313" key="2">
    <source>
        <dbReference type="EMBL" id="KAH6607313.1"/>
    </source>
</evidence>
<keyword evidence="3" id="KW-1185">Reference proteome</keyword>
<gene>
    <name evidence="2" type="ORF">Trco_003626</name>
</gene>
<evidence type="ECO:0000313" key="3">
    <source>
        <dbReference type="Proteomes" id="UP000827724"/>
    </source>
</evidence>
<dbReference type="Proteomes" id="UP000827724">
    <property type="component" value="Unassembled WGS sequence"/>
</dbReference>
<feature type="region of interest" description="Disordered" evidence="1">
    <location>
        <begin position="110"/>
        <end position="132"/>
    </location>
</feature>
<name>A0A9P8TWC1_9HYPO</name>
<proteinExistence type="predicted"/>
<organism evidence="2 3">
    <name type="scientific">Trichoderma cornu-damae</name>
    <dbReference type="NCBI Taxonomy" id="654480"/>
    <lineage>
        <taxon>Eukaryota</taxon>
        <taxon>Fungi</taxon>
        <taxon>Dikarya</taxon>
        <taxon>Ascomycota</taxon>
        <taxon>Pezizomycotina</taxon>
        <taxon>Sordariomycetes</taxon>
        <taxon>Hypocreomycetidae</taxon>
        <taxon>Hypocreales</taxon>
        <taxon>Hypocreaceae</taxon>
        <taxon>Trichoderma</taxon>
    </lineage>
</organism>
<protein>
    <submittedName>
        <fullName evidence="2">Uncharacterized protein</fullName>
    </submittedName>
</protein>
<sequence>MALLAANHNPKTVQKAAALEEQHNLVHNGANVLLGQVDSQVGILRRLVRVVDAGEARNLPGARPLVDAPAVRPLAVLERRRDVHQEKGPRLLDKLARVLAVVLVRRDRGRDDGGARPRELRRHKGDAPNVPAPVLPAEAQLRRQLGAHRLAQQHRHGPPAALVERGLQSARNLVLAAVLVARQEDGEALFARQRVLLAQHLHHLRMFMVRVPSGISLAGRYSSRSGM</sequence>
<dbReference type="EMBL" id="JAIWOZ010000003">
    <property type="protein sequence ID" value="KAH6607313.1"/>
    <property type="molecule type" value="Genomic_DNA"/>
</dbReference>
<reference evidence="2" key="1">
    <citation type="submission" date="2021-08" db="EMBL/GenBank/DDBJ databases">
        <title>Chromosome-Level Trichoderma cornu-damae using Hi-C Data.</title>
        <authorList>
            <person name="Kim C.S."/>
        </authorList>
    </citation>
    <scope>NUCLEOTIDE SEQUENCE</scope>
    <source>
        <strain evidence="2">KA19-0412C</strain>
    </source>
</reference>